<evidence type="ECO:0000313" key="7">
    <source>
        <dbReference type="Proteomes" id="UP000002866"/>
    </source>
</evidence>
<gene>
    <name evidence="6" type="primary">TBLA0A09070</name>
    <name evidence="6" type="ORF">TBLA_0A09070</name>
</gene>
<dbReference type="InterPro" id="IPR001680">
    <property type="entry name" value="WD40_rpt"/>
</dbReference>
<dbReference type="Pfam" id="PF00400">
    <property type="entry name" value="WD40"/>
    <property type="match status" value="1"/>
</dbReference>
<dbReference type="PROSITE" id="PS50082">
    <property type="entry name" value="WD_REPEATS_2"/>
    <property type="match status" value="1"/>
</dbReference>
<evidence type="ECO:0000256" key="4">
    <source>
        <dbReference type="ARBA" id="ARBA00038321"/>
    </source>
</evidence>
<dbReference type="PANTHER" id="PTHR19857:SF19">
    <property type="entry name" value="26S PROTEASOME REGULATORY SUBUNIT RPN14"/>
    <property type="match status" value="1"/>
</dbReference>
<dbReference type="PROSITE" id="PS50294">
    <property type="entry name" value="WD_REPEATS_REGION"/>
    <property type="match status" value="1"/>
</dbReference>
<dbReference type="SMART" id="SM00320">
    <property type="entry name" value="WD40"/>
    <property type="match status" value="4"/>
</dbReference>
<dbReference type="Gene3D" id="2.130.10.10">
    <property type="entry name" value="YVTN repeat-like/Quinoprotein amine dehydrogenase"/>
    <property type="match status" value="1"/>
</dbReference>
<dbReference type="InterPro" id="IPR036322">
    <property type="entry name" value="WD40_repeat_dom_sf"/>
</dbReference>
<dbReference type="HOGENOM" id="CLU_037051_3_1_1"/>
<evidence type="ECO:0000313" key="6">
    <source>
        <dbReference type="EMBL" id="CCH58695.1"/>
    </source>
</evidence>
<dbReference type="OrthoDB" id="10257301at2759"/>
<dbReference type="PANTHER" id="PTHR19857">
    <property type="entry name" value="MITOCHONDRIAL DIVISION PROTEIN 1-RELATED"/>
    <property type="match status" value="1"/>
</dbReference>
<feature type="repeat" description="WD" evidence="5">
    <location>
        <begin position="180"/>
        <end position="212"/>
    </location>
</feature>
<dbReference type="InterPro" id="IPR015943">
    <property type="entry name" value="WD40/YVTN_repeat-like_dom_sf"/>
</dbReference>
<evidence type="ECO:0000256" key="1">
    <source>
        <dbReference type="ARBA" id="ARBA00022574"/>
    </source>
</evidence>
<evidence type="ECO:0000256" key="2">
    <source>
        <dbReference type="ARBA" id="ARBA00022737"/>
    </source>
</evidence>
<sequence length="388" mass="44260">MKNISTLHIQPDFNESIQQGESFYLNIDIDSNTIDEINFEKTNENEYSSTNDLNISFKKSKTNLFETKINDFNYEFQTGQEFKFAQLKEDPNQDINVTSIDGTNDKIVVGDSEGNIEILNNDNTSKDKISFTESLVIPQAHFSGITKSKIFPSGVVLLTGSIDMSINIFSMTDGSNPRTFKGHSKRINDLDMIERGKNFISCSDDGTIRLWECSKGVCEKVINRFENPYDGVTSIRVDPLNNQIIYGSYESGVVVGYDLRAIKDNKIKQLNSEFMSSCIGVELLNDNYILTGYEDGILCKWDKRKDCEIIESIKICENLQKINMIDETRIITSDLDSTTMLNIGESVDKIRYLVDEQDRGCNDTWYNKNTMELMTVGKYNKFTIYNQL</sequence>
<evidence type="ECO:0000256" key="3">
    <source>
        <dbReference type="ARBA" id="ARBA00022942"/>
    </source>
</evidence>
<dbReference type="EMBL" id="HE806316">
    <property type="protein sequence ID" value="CCH58695.1"/>
    <property type="molecule type" value="Genomic_DNA"/>
</dbReference>
<dbReference type="Proteomes" id="UP000002866">
    <property type="component" value="Chromosome 1"/>
</dbReference>
<reference evidence="6 7" key="1">
    <citation type="journal article" date="2011" name="Proc. Natl. Acad. Sci. U.S.A.">
        <title>Evolutionary erosion of yeast sex chromosomes by mating-type switching accidents.</title>
        <authorList>
            <person name="Gordon J.L."/>
            <person name="Armisen D."/>
            <person name="Proux-Wera E."/>
            <person name="Oheigeartaigh S.S."/>
            <person name="Byrne K.P."/>
            <person name="Wolfe K.H."/>
        </authorList>
    </citation>
    <scope>NUCLEOTIDE SEQUENCE [LARGE SCALE GENOMIC DNA]</scope>
    <source>
        <strain evidence="7">ATCC 34711 / CBS 6284 / DSM 70876 / NBRC 10599 / NRRL Y-10934 / UCD 77-7</strain>
    </source>
</reference>
<keyword evidence="2" id="KW-0677">Repeat</keyword>
<dbReference type="KEGG" id="tbl:TBLA_0A09070"/>
<name>I2GX43_HENB6</name>
<dbReference type="SUPFAM" id="SSF50978">
    <property type="entry name" value="WD40 repeat-like"/>
    <property type="match status" value="1"/>
</dbReference>
<dbReference type="GeneID" id="14493407"/>
<dbReference type="AlphaFoldDB" id="I2GX43"/>
<protein>
    <submittedName>
        <fullName evidence="6">Uncharacterized protein</fullName>
    </submittedName>
</protein>
<dbReference type="eggNOG" id="KOG0266">
    <property type="taxonomic scope" value="Eukaryota"/>
</dbReference>
<dbReference type="FunCoup" id="I2GX43">
    <property type="interactions" value="117"/>
</dbReference>
<proteinExistence type="inferred from homology"/>
<dbReference type="RefSeq" id="XP_004178214.1">
    <property type="nucleotide sequence ID" value="XM_004178166.1"/>
</dbReference>
<dbReference type="STRING" id="1071380.I2GX43"/>
<dbReference type="GO" id="GO:0000502">
    <property type="term" value="C:proteasome complex"/>
    <property type="evidence" value="ECO:0007669"/>
    <property type="project" value="UniProtKB-KW"/>
</dbReference>
<keyword evidence="3" id="KW-0647">Proteasome</keyword>
<dbReference type="InParanoid" id="I2GX43"/>
<organism evidence="6 7">
    <name type="scientific">Henningerozyma blattae (strain ATCC 34711 / CBS 6284 / DSM 70876 / NBRC 10599 / NRRL Y-10934 / UCD 77-7)</name>
    <name type="common">Yeast</name>
    <name type="synonym">Tetrapisispora blattae</name>
    <dbReference type="NCBI Taxonomy" id="1071380"/>
    <lineage>
        <taxon>Eukaryota</taxon>
        <taxon>Fungi</taxon>
        <taxon>Dikarya</taxon>
        <taxon>Ascomycota</taxon>
        <taxon>Saccharomycotina</taxon>
        <taxon>Saccharomycetes</taxon>
        <taxon>Saccharomycetales</taxon>
        <taxon>Saccharomycetaceae</taxon>
        <taxon>Henningerozyma</taxon>
    </lineage>
</organism>
<keyword evidence="7" id="KW-1185">Reference proteome</keyword>
<dbReference type="InterPro" id="IPR051179">
    <property type="entry name" value="WD_repeat_multifunction"/>
</dbReference>
<evidence type="ECO:0000256" key="5">
    <source>
        <dbReference type="PROSITE-ProRule" id="PRU00221"/>
    </source>
</evidence>
<keyword evidence="1 5" id="KW-0853">WD repeat</keyword>
<comment type="similarity">
    <text evidence="4">Belongs to the WD repeat PAAF1/RPN14 family.</text>
</comment>
<accession>I2GX43</accession>